<reference evidence="3" key="1">
    <citation type="submission" date="2010-07" db="EMBL/GenBank/DDBJ databases">
        <title>The genome sequence of Gaeumannomyces graminis var. tritici strain R3-111a-1.</title>
        <authorList>
            <consortium name="The Broad Institute Genome Sequencing Platform"/>
            <person name="Ma L.-J."/>
            <person name="Dead R."/>
            <person name="Young S."/>
            <person name="Zeng Q."/>
            <person name="Koehrsen M."/>
            <person name="Alvarado L."/>
            <person name="Berlin A."/>
            <person name="Chapman S.B."/>
            <person name="Chen Z."/>
            <person name="Freedman E."/>
            <person name="Gellesch M."/>
            <person name="Goldberg J."/>
            <person name="Griggs A."/>
            <person name="Gujja S."/>
            <person name="Heilman E.R."/>
            <person name="Heiman D."/>
            <person name="Hepburn T."/>
            <person name="Howarth C."/>
            <person name="Jen D."/>
            <person name="Larson L."/>
            <person name="Mehta T."/>
            <person name="Neiman D."/>
            <person name="Pearson M."/>
            <person name="Roberts A."/>
            <person name="Saif S."/>
            <person name="Shea T."/>
            <person name="Shenoy N."/>
            <person name="Sisk P."/>
            <person name="Stolte C."/>
            <person name="Sykes S."/>
            <person name="Walk T."/>
            <person name="White J."/>
            <person name="Yandava C."/>
            <person name="Haas B."/>
            <person name="Nusbaum C."/>
            <person name="Birren B."/>
        </authorList>
    </citation>
    <scope>NUCLEOTIDE SEQUENCE [LARGE SCALE GENOMIC DNA]</scope>
    <source>
        <strain evidence="3">R3-111a-1</strain>
    </source>
</reference>
<dbReference type="VEuPathDB" id="FungiDB:GGTG_00659"/>
<name>J3NHC2_GAET3</name>
<dbReference type="HOGENOM" id="CLU_2277672_0_0_1"/>
<protein>
    <submittedName>
        <fullName evidence="1 2">Uncharacterized protein</fullName>
    </submittedName>
</protein>
<dbReference type="EMBL" id="GL385395">
    <property type="protein sequence ID" value="EJT80665.1"/>
    <property type="molecule type" value="Genomic_DNA"/>
</dbReference>
<evidence type="ECO:0000313" key="3">
    <source>
        <dbReference type="Proteomes" id="UP000006039"/>
    </source>
</evidence>
<dbReference type="EnsemblFungi" id="EJT80665">
    <property type="protein sequence ID" value="EJT80665"/>
    <property type="gene ID" value="GGTG_00659"/>
</dbReference>
<reference evidence="2" key="5">
    <citation type="submission" date="2018-04" db="UniProtKB">
        <authorList>
            <consortium name="EnsemblFungi"/>
        </authorList>
    </citation>
    <scope>IDENTIFICATION</scope>
    <source>
        <strain evidence="2">R3-111a-1</strain>
    </source>
</reference>
<gene>
    <name evidence="2" type="primary">20341117</name>
    <name evidence="1" type="ORF">GGTG_00659</name>
</gene>
<sequence length="102" mass="11273">MSDGLESPFALVEVEERAALWEEVWSGVEEEKGRSRRNLLRGICFVARKRRDCAPVAAATLPVVVTGLLGRYMALNLLWQSLWTSEGIGGTGNAFQVPKEKP</sequence>
<reference evidence="1" key="2">
    <citation type="submission" date="2010-07" db="EMBL/GenBank/DDBJ databases">
        <authorList>
            <consortium name="The Broad Institute Genome Sequencing Platform"/>
            <consortium name="Broad Institute Genome Sequencing Center for Infectious Disease"/>
            <person name="Ma L.-J."/>
            <person name="Dead R."/>
            <person name="Young S."/>
            <person name="Zeng Q."/>
            <person name="Koehrsen M."/>
            <person name="Alvarado L."/>
            <person name="Berlin A."/>
            <person name="Chapman S.B."/>
            <person name="Chen Z."/>
            <person name="Freedman E."/>
            <person name="Gellesch M."/>
            <person name="Goldberg J."/>
            <person name="Griggs A."/>
            <person name="Gujja S."/>
            <person name="Heilman E.R."/>
            <person name="Heiman D."/>
            <person name="Hepburn T."/>
            <person name="Howarth C."/>
            <person name="Jen D."/>
            <person name="Larson L."/>
            <person name="Mehta T."/>
            <person name="Neiman D."/>
            <person name="Pearson M."/>
            <person name="Roberts A."/>
            <person name="Saif S."/>
            <person name="Shea T."/>
            <person name="Shenoy N."/>
            <person name="Sisk P."/>
            <person name="Stolte C."/>
            <person name="Sykes S."/>
            <person name="Walk T."/>
            <person name="White J."/>
            <person name="Yandava C."/>
            <person name="Haas B."/>
            <person name="Nusbaum C."/>
            <person name="Birren B."/>
        </authorList>
    </citation>
    <scope>NUCLEOTIDE SEQUENCE</scope>
    <source>
        <strain evidence="1">R3-111a-1</strain>
    </source>
</reference>
<evidence type="ECO:0000313" key="2">
    <source>
        <dbReference type="EnsemblFungi" id="EJT80665"/>
    </source>
</evidence>
<dbReference type="Proteomes" id="UP000006039">
    <property type="component" value="Unassembled WGS sequence"/>
</dbReference>
<reference evidence="2" key="4">
    <citation type="journal article" date="2015" name="G3 (Bethesda)">
        <title>Genome sequences of three phytopathogenic species of the Magnaporthaceae family of fungi.</title>
        <authorList>
            <person name="Okagaki L.H."/>
            <person name="Nunes C.C."/>
            <person name="Sailsbery J."/>
            <person name="Clay B."/>
            <person name="Brown D."/>
            <person name="John T."/>
            <person name="Oh Y."/>
            <person name="Young N."/>
            <person name="Fitzgerald M."/>
            <person name="Haas B.J."/>
            <person name="Zeng Q."/>
            <person name="Young S."/>
            <person name="Adiconis X."/>
            <person name="Fan L."/>
            <person name="Levin J.Z."/>
            <person name="Mitchell T.K."/>
            <person name="Okubara P.A."/>
            <person name="Farman M.L."/>
            <person name="Kohn L.M."/>
            <person name="Birren B."/>
            <person name="Ma L.-J."/>
            <person name="Dean R.A."/>
        </authorList>
    </citation>
    <scope>NUCLEOTIDE SEQUENCE</scope>
    <source>
        <strain evidence="2">R3-111a-1</strain>
    </source>
</reference>
<reference evidence="1" key="3">
    <citation type="submission" date="2010-09" db="EMBL/GenBank/DDBJ databases">
        <title>Annotation of Gaeumannomyces graminis var. tritici R3-111a-1.</title>
        <authorList>
            <consortium name="The Broad Institute Genome Sequencing Platform"/>
            <person name="Ma L.-J."/>
            <person name="Dead R."/>
            <person name="Young S.K."/>
            <person name="Zeng Q."/>
            <person name="Gargeya S."/>
            <person name="Fitzgerald M."/>
            <person name="Haas B."/>
            <person name="Abouelleil A."/>
            <person name="Alvarado L."/>
            <person name="Arachchi H.M."/>
            <person name="Berlin A."/>
            <person name="Brown A."/>
            <person name="Chapman S.B."/>
            <person name="Chen Z."/>
            <person name="Dunbar C."/>
            <person name="Freedman E."/>
            <person name="Gearin G."/>
            <person name="Gellesch M."/>
            <person name="Goldberg J."/>
            <person name="Griggs A."/>
            <person name="Gujja S."/>
            <person name="Heiman D."/>
            <person name="Howarth C."/>
            <person name="Larson L."/>
            <person name="Lui A."/>
            <person name="MacDonald P.J.P."/>
            <person name="Mehta T."/>
            <person name="Montmayeur A."/>
            <person name="Murphy C."/>
            <person name="Neiman D."/>
            <person name="Pearson M."/>
            <person name="Priest M."/>
            <person name="Roberts A."/>
            <person name="Saif S."/>
            <person name="Shea T."/>
            <person name="Shenoy N."/>
            <person name="Sisk P."/>
            <person name="Stolte C."/>
            <person name="Sykes S."/>
            <person name="Yandava C."/>
            <person name="Wortman J."/>
            <person name="Nusbaum C."/>
            <person name="Birren B."/>
        </authorList>
    </citation>
    <scope>NUCLEOTIDE SEQUENCE</scope>
    <source>
        <strain evidence="1">R3-111a-1</strain>
    </source>
</reference>
<organism evidence="1">
    <name type="scientific">Gaeumannomyces tritici (strain R3-111a-1)</name>
    <name type="common">Wheat and barley take-all root rot fungus</name>
    <name type="synonym">Gaeumannomyces graminis var. tritici</name>
    <dbReference type="NCBI Taxonomy" id="644352"/>
    <lineage>
        <taxon>Eukaryota</taxon>
        <taxon>Fungi</taxon>
        <taxon>Dikarya</taxon>
        <taxon>Ascomycota</taxon>
        <taxon>Pezizomycotina</taxon>
        <taxon>Sordariomycetes</taxon>
        <taxon>Sordariomycetidae</taxon>
        <taxon>Magnaporthales</taxon>
        <taxon>Magnaporthaceae</taxon>
        <taxon>Gaeumannomyces</taxon>
    </lineage>
</organism>
<keyword evidence="3" id="KW-1185">Reference proteome</keyword>
<dbReference type="AlphaFoldDB" id="J3NHC2"/>
<proteinExistence type="predicted"/>
<dbReference type="GeneID" id="20341117"/>
<accession>J3NHC2</accession>
<evidence type="ECO:0000313" key="1">
    <source>
        <dbReference type="EMBL" id="EJT80665.1"/>
    </source>
</evidence>
<dbReference type="RefSeq" id="XP_009216674.1">
    <property type="nucleotide sequence ID" value="XM_009218410.1"/>
</dbReference>